<dbReference type="EMBL" id="MPUH01000062">
    <property type="protein sequence ID" value="OMJ92382.1"/>
    <property type="molecule type" value="Genomic_DNA"/>
</dbReference>
<evidence type="ECO:0000259" key="3">
    <source>
        <dbReference type="PROSITE" id="PS50222"/>
    </source>
</evidence>
<dbReference type="OrthoDB" id="429467at2759"/>
<dbReference type="SUPFAM" id="SSF47473">
    <property type="entry name" value="EF-hand"/>
    <property type="match status" value="1"/>
</dbReference>
<keyword evidence="2" id="KW-0106">Calcium</keyword>
<accession>A0A1R2CTR0</accession>
<dbReference type="InterPro" id="IPR002048">
    <property type="entry name" value="EF_hand_dom"/>
</dbReference>
<gene>
    <name evidence="4" type="ORF">SteCoe_4823</name>
</gene>
<evidence type="ECO:0000313" key="5">
    <source>
        <dbReference type="Proteomes" id="UP000187209"/>
    </source>
</evidence>
<dbReference type="PROSITE" id="PS50222">
    <property type="entry name" value="EF_HAND_2"/>
    <property type="match status" value="1"/>
</dbReference>
<protein>
    <recommendedName>
        <fullName evidence="3">EF-hand domain-containing protein</fullName>
    </recommendedName>
</protein>
<evidence type="ECO:0000256" key="1">
    <source>
        <dbReference type="ARBA" id="ARBA00022737"/>
    </source>
</evidence>
<dbReference type="Gene3D" id="1.10.238.10">
    <property type="entry name" value="EF-hand"/>
    <property type="match status" value="1"/>
</dbReference>
<reference evidence="4 5" key="1">
    <citation type="submission" date="2016-11" db="EMBL/GenBank/DDBJ databases">
        <title>The macronuclear genome of Stentor coeruleus: a giant cell with tiny introns.</title>
        <authorList>
            <person name="Slabodnick M."/>
            <person name="Ruby J.G."/>
            <person name="Reiff S.B."/>
            <person name="Swart E.C."/>
            <person name="Gosai S."/>
            <person name="Prabakaran S."/>
            <person name="Witkowska E."/>
            <person name="Larue G.E."/>
            <person name="Fisher S."/>
            <person name="Freeman R.M."/>
            <person name="Gunawardena J."/>
            <person name="Chu W."/>
            <person name="Stover N.A."/>
            <person name="Gregory B.D."/>
            <person name="Nowacki M."/>
            <person name="Derisi J."/>
            <person name="Roy S.W."/>
            <person name="Marshall W.F."/>
            <person name="Sood P."/>
        </authorList>
    </citation>
    <scope>NUCLEOTIDE SEQUENCE [LARGE SCALE GENOMIC DNA]</scope>
    <source>
        <strain evidence="4">WM001</strain>
    </source>
</reference>
<dbReference type="GO" id="GO:0005509">
    <property type="term" value="F:calcium ion binding"/>
    <property type="evidence" value="ECO:0007669"/>
    <property type="project" value="InterPro"/>
</dbReference>
<dbReference type="PANTHER" id="PTHR23049">
    <property type="entry name" value="MYOSIN REGULATORY LIGHT CHAIN 2"/>
    <property type="match status" value="1"/>
</dbReference>
<evidence type="ECO:0000256" key="2">
    <source>
        <dbReference type="ARBA" id="ARBA00022837"/>
    </source>
</evidence>
<dbReference type="InterPro" id="IPR050403">
    <property type="entry name" value="Myosin_RLC"/>
</dbReference>
<dbReference type="PROSITE" id="PS00018">
    <property type="entry name" value="EF_HAND_1"/>
    <property type="match status" value="1"/>
</dbReference>
<evidence type="ECO:0000313" key="4">
    <source>
        <dbReference type="EMBL" id="OMJ92382.1"/>
    </source>
</evidence>
<dbReference type="Proteomes" id="UP000187209">
    <property type="component" value="Unassembled WGS sequence"/>
</dbReference>
<keyword evidence="5" id="KW-1185">Reference proteome</keyword>
<dbReference type="InterPro" id="IPR018247">
    <property type="entry name" value="EF_Hand_1_Ca_BS"/>
</dbReference>
<proteinExistence type="predicted"/>
<dbReference type="AlphaFoldDB" id="A0A1R2CTR0"/>
<dbReference type="InterPro" id="IPR011992">
    <property type="entry name" value="EF-hand-dom_pair"/>
</dbReference>
<feature type="domain" description="EF-hand" evidence="3">
    <location>
        <begin position="40"/>
        <end position="75"/>
    </location>
</feature>
<comment type="caution">
    <text evidence="4">The sequence shown here is derived from an EMBL/GenBank/DDBJ whole genome shotgun (WGS) entry which is preliminary data.</text>
</comment>
<keyword evidence="1" id="KW-0677">Repeat</keyword>
<name>A0A1R2CTR0_9CILI</name>
<organism evidence="4 5">
    <name type="scientific">Stentor coeruleus</name>
    <dbReference type="NCBI Taxonomy" id="5963"/>
    <lineage>
        <taxon>Eukaryota</taxon>
        <taxon>Sar</taxon>
        <taxon>Alveolata</taxon>
        <taxon>Ciliophora</taxon>
        <taxon>Postciliodesmatophora</taxon>
        <taxon>Heterotrichea</taxon>
        <taxon>Heterotrichida</taxon>
        <taxon>Stentoridae</taxon>
        <taxon>Stentor</taxon>
    </lineage>
</organism>
<sequence length="179" mass="20246">MSRKVVYLSNAALKGKSRGTSRGECPEKRPIEEEYDLSNNEISLMKESFELLDTSGTGVVEKKDLEEILDLMKSDCLIGARMLQDLLKSDEPITLDVFIKHLQNSKGDRKTKEGVKKVFELIDNGEGKVTFDCLKNMCKELSETLTDEQIQDAIDKIAPETKSITMEQFQALLKPKKTR</sequence>